<comment type="caution">
    <text evidence="14">The sequence shown here is derived from an EMBL/GenBank/DDBJ whole genome shotgun (WGS) entry which is preliminary data.</text>
</comment>
<feature type="region of interest" description="Disordered" evidence="13">
    <location>
        <begin position="418"/>
        <end position="451"/>
    </location>
</feature>
<keyword evidence="4" id="KW-0217">Developmental protein</keyword>
<evidence type="ECO:0000256" key="3">
    <source>
        <dbReference type="ARBA" id="ARBA00018863"/>
    </source>
</evidence>
<dbReference type="InterPro" id="IPR040045">
    <property type="entry name" value="DYNC2LI1"/>
</dbReference>
<evidence type="ECO:0000256" key="1">
    <source>
        <dbReference type="ARBA" id="ARBA00004120"/>
    </source>
</evidence>
<dbReference type="GO" id="GO:0005868">
    <property type="term" value="C:cytoplasmic dynein complex"/>
    <property type="evidence" value="ECO:0007669"/>
    <property type="project" value="InterPro"/>
</dbReference>
<dbReference type="EMBL" id="JAOPGA020000806">
    <property type="protein sequence ID" value="KAL0482017.1"/>
    <property type="molecule type" value="Genomic_DNA"/>
</dbReference>
<reference evidence="14 15" key="1">
    <citation type="submission" date="2024-03" db="EMBL/GenBank/DDBJ databases">
        <title>The Acrasis kona genome and developmental transcriptomes reveal deep origins of eukaryotic multicellular pathways.</title>
        <authorList>
            <person name="Sheikh S."/>
            <person name="Fu C.-J."/>
            <person name="Brown M.W."/>
            <person name="Baldauf S.L."/>
        </authorList>
    </citation>
    <scope>NUCLEOTIDE SEQUENCE [LARGE SCALE GENOMIC DNA]</scope>
    <source>
        <strain evidence="14 15">ATCC MYA-3509</strain>
    </source>
</reference>
<dbReference type="SUPFAM" id="SSF52540">
    <property type="entry name" value="P-loop containing nucleoside triphosphate hydrolases"/>
    <property type="match status" value="1"/>
</dbReference>
<keyword evidence="6" id="KW-0493">Microtubule</keyword>
<evidence type="ECO:0000256" key="8">
    <source>
        <dbReference type="ARBA" id="ARBA00023017"/>
    </source>
</evidence>
<evidence type="ECO:0000313" key="14">
    <source>
        <dbReference type="EMBL" id="KAL0482017.1"/>
    </source>
</evidence>
<proteinExistence type="inferred from homology"/>
<dbReference type="GO" id="GO:0035721">
    <property type="term" value="P:intraciliary retrograde transport"/>
    <property type="evidence" value="ECO:0007669"/>
    <property type="project" value="InterPro"/>
</dbReference>
<dbReference type="GO" id="GO:0005874">
    <property type="term" value="C:microtubule"/>
    <property type="evidence" value="ECO:0007669"/>
    <property type="project" value="UniProtKB-KW"/>
</dbReference>
<organism evidence="14 15">
    <name type="scientific">Acrasis kona</name>
    <dbReference type="NCBI Taxonomy" id="1008807"/>
    <lineage>
        <taxon>Eukaryota</taxon>
        <taxon>Discoba</taxon>
        <taxon>Heterolobosea</taxon>
        <taxon>Tetramitia</taxon>
        <taxon>Eutetramitia</taxon>
        <taxon>Acrasidae</taxon>
        <taxon>Acrasis</taxon>
    </lineage>
</organism>
<evidence type="ECO:0000313" key="15">
    <source>
        <dbReference type="Proteomes" id="UP001431209"/>
    </source>
</evidence>
<feature type="compositionally biased region" description="Low complexity" evidence="13">
    <location>
        <begin position="58"/>
        <end position="87"/>
    </location>
</feature>
<dbReference type="Pfam" id="PF08477">
    <property type="entry name" value="Roc"/>
    <property type="match status" value="1"/>
</dbReference>
<dbReference type="PANTHER" id="PTHR13236:SF0">
    <property type="entry name" value="CYTOPLASMIC DYNEIN 2 LIGHT INTERMEDIATE CHAIN 1"/>
    <property type="match status" value="1"/>
</dbReference>
<comment type="subcellular location">
    <subcellularLocation>
        <location evidence="1">Cytoplasm</location>
        <location evidence="1">Cytoskeleton</location>
        <location evidence="1">Cilium basal body</location>
    </subcellularLocation>
</comment>
<dbReference type="GO" id="GO:0035735">
    <property type="term" value="P:intraciliary transport involved in cilium assembly"/>
    <property type="evidence" value="ECO:0007669"/>
    <property type="project" value="InterPro"/>
</dbReference>
<keyword evidence="9" id="KW-0969">Cilium</keyword>
<evidence type="ECO:0000256" key="4">
    <source>
        <dbReference type="ARBA" id="ARBA00022473"/>
    </source>
</evidence>
<dbReference type="PANTHER" id="PTHR13236">
    <property type="entry name" value="DYNEIN 2 LIGHT INTERMEDIATE CHAIN, ISOFORM 2"/>
    <property type="match status" value="1"/>
</dbReference>
<keyword evidence="10" id="KW-0505">Motor protein</keyword>
<dbReference type="GO" id="GO:0005930">
    <property type="term" value="C:axoneme"/>
    <property type="evidence" value="ECO:0007669"/>
    <property type="project" value="TreeGrafter"/>
</dbReference>
<keyword evidence="15" id="KW-1185">Reference proteome</keyword>
<keyword evidence="12" id="KW-0966">Cell projection</keyword>
<keyword evidence="11" id="KW-0206">Cytoskeleton</keyword>
<evidence type="ECO:0000256" key="12">
    <source>
        <dbReference type="ARBA" id="ARBA00023273"/>
    </source>
</evidence>
<accession>A0AAW2Z0A6</accession>
<evidence type="ECO:0000256" key="11">
    <source>
        <dbReference type="ARBA" id="ARBA00023212"/>
    </source>
</evidence>
<keyword evidence="8" id="KW-0243">Dynein</keyword>
<evidence type="ECO:0000256" key="5">
    <source>
        <dbReference type="ARBA" id="ARBA00022490"/>
    </source>
</evidence>
<feature type="region of interest" description="Disordered" evidence="13">
    <location>
        <begin position="1"/>
        <end position="87"/>
    </location>
</feature>
<evidence type="ECO:0000256" key="9">
    <source>
        <dbReference type="ARBA" id="ARBA00023069"/>
    </source>
</evidence>
<dbReference type="InterPro" id="IPR027417">
    <property type="entry name" value="P-loop_NTPase"/>
</dbReference>
<keyword evidence="5" id="KW-0963">Cytoplasm</keyword>
<comment type="similarity">
    <text evidence="2">Belongs to the dynein light intermediate chain family.</text>
</comment>
<gene>
    <name evidence="14" type="ORF">AKO1_013161</name>
</gene>
<dbReference type="Proteomes" id="UP001431209">
    <property type="component" value="Unassembled WGS sequence"/>
</dbReference>
<sequence>MSEVDEGVNRPTRASVPSATGTAAPKVVNGADSTPQTAPLRRPGSAMRTNNIGRGAQPRTNRPPSSSGRPPSASAPNSTPNDAASSPSVKNIWTIILEQKKNQPADQKEKPKNEVMECNLLFMGDDKSGKTTIKYKIQRKDYTTEEPSSTIALEYSTGKREENFKTLVAHFWELAGGKKLTKVVDEFLLPENIHMWTAVIVVNLAKSATVMDEVNFYLEKIKEIVNNICKTRPELLQKLLARCKRKFGEKHPDLQQITFSGVPTVIIATHSDSFSSRPPLHLKTMATSLRYLAHKNGCTLLYSGKYPDNKNEEHDRNFRAIFNYVMYSGEKFVPPKPEIDGLKPIRVVAGKDSFKMIGDLKEESITTEFLKVLGQDKTDDTKAKFEAAIMKGFDDYQEQSIEMLRVQKDEELIRYREAEASKKEKKEQEDEARRAAMEEKRQKAMEARGQK</sequence>
<evidence type="ECO:0000256" key="7">
    <source>
        <dbReference type="ARBA" id="ARBA00022794"/>
    </source>
</evidence>
<name>A0AAW2Z0A6_9EUKA</name>
<dbReference type="AlphaFoldDB" id="A0AAW2Z0A6"/>
<evidence type="ECO:0000256" key="10">
    <source>
        <dbReference type="ARBA" id="ARBA00023175"/>
    </source>
</evidence>
<evidence type="ECO:0000256" key="2">
    <source>
        <dbReference type="ARBA" id="ARBA00006831"/>
    </source>
</evidence>
<evidence type="ECO:0000256" key="13">
    <source>
        <dbReference type="SAM" id="MobiDB-lite"/>
    </source>
</evidence>
<dbReference type="Gene3D" id="3.40.50.300">
    <property type="entry name" value="P-loop containing nucleotide triphosphate hydrolases"/>
    <property type="match status" value="1"/>
</dbReference>
<protein>
    <recommendedName>
        <fullName evidence="3">Cytoplasmic dynein 2 light intermediate chain 1</fullName>
    </recommendedName>
</protein>
<dbReference type="GO" id="GO:0036064">
    <property type="term" value="C:ciliary basal body"/>
    <property type="evidence" value="ECO:0007669"/>
    <property type="project" value="TreeGrafter"/>
</dbReference>
<evidence type="ECO:0000256" key="6">
    <source>
        <dbReference type="ARBA" id="ARBA00022701"/>
    </source>
</evidence>
<keyword evidence="7" id="KW-0970">Cilium biogenesis/degradation</keyword>
<dbReference type="GO" id="GO:0045504">
    <property type="term" value="F:dynein heavy chain binding"/>
    <property type="evidence" value="ECO:0007669"/>
    <property type="project" value="TreeGrafter"/>
</dbReference>